<evidence type="ECO:0000256" key="1">
    <source>
        <dbReference type="ARBA" id="ARBA00004685"/>
    </source>
</evidence>
<keyword evidence="3" id="KW-0472">Membrane</keyword>
<evidence type="ECO:0008006" key="6">
    <source>
        <dbReference type="Google" id="ProtNLM"/>
    </source>
</evidence>
<protein>
    <recommendedName>
        <fullName evidence="6">Tat pathway signal sequence</fullName>
    </recommendedName>
</protein>
<dbReference type="Proteomes" id="UP000447873">
    <property type="component" value="Unassembled WGS sequence"/>
</dbReference>
<keyword evidence="3" id="KW-1133">Transmembrane helix</keyword>
<evidence type="ECO:0000313" key="5">
    <source>
        <dbReference type="Proteomes" id="UP000447873"/>
    </source>
</evidence>
<organism evidence="4 5">
    <name type="scientific">Venturia inaequalis</name>
    <name type="common">Apple scab fungus</name>
    <dbReference type="NCBI Taxonomy" id="5025"/>
    <lineage>
        <taxon>Eukaryota</taxon>
        <taxon>Fungi</taxon>
        <taxon>Dikarya</taxon>
        <taxon>Ascomycota</taxon>
        <taxon>Pezizomycotina</taxon>
        <taxon>Dothideomycetes</taxon>
        <taxon>Pleosporomycetidae</taxon>
        <taxon>Venturiales</taxon>
        <taxon>Venturiaceae</taxon>
        <taxon>Venturia</taxon>
    </lineage>
</organism>
<reference evidence="4 5" key="1">
    <citation type="submission" date="2018-12" db="EMBL/GenBank/DDBJ databases">
        <title>Venturia inaequalis Genome Resource.</title>
        <authorList>
            <person name="Lichtner F.J."/>
        </authorList>
    </citation>
    <scope>NUCLEOTIDE SEQUENCE [LARGE SCALE GENOMIC DNA]</scope>
    <source>
        <strain evidence="4 5">120213</strain>
    </source>
</reference>
<evidence type="ECO:0000256" key="3">
    <source>
        <dbReference type="SAM" id="Phobius"/>
    </source>
</evidence>
<dbReference type="PANTHER" id="PTHR33365:SF4">
    <property type="entry name" value="CYCLOCHLOROTINE BIOSYNTHESIS PROTEIN O"/>
    <property type="match status" value="1"/>
</dbReference>
<evidence type="ECO:0000313" key="4">
    <source>
        <dbReference type="EMBL" id="KAE9975746.1"/>
    </source>
</evidence>
<feature type="transmembrane region" description="Helical" evidence="3">
    <location>
        <begin position="72"/>
        <end position="92"/>
    </location>
</feature>
<dbReference type="GO" id="GO:0043386">
    <property type="term" value="P:mycotoxin biosynthetic process"/>
    <property type="evidence" value="ECO:0007669"/>
    <property type="project" value="InterPro"/>
</dbReference>
<evidence type="ECO:0000256" key="2">
    <source>
        <dbReference type="ARBA" id="ARBA00035112"/>
    </source>
</evidence>
<comment type="caution">
    <text evidence="4">The sequence shown here is derived from an EMBL/GenBank/DDBJ whole genome shotgun (WGS) entry which is preliminary data.</text>
</comment>
<comment type="pathway">
    <text evidence="1">Mycotoxin biosynthesis.</text>
</comment>
<name>A0A8H3Z0P7_VENIN</name>
<dbReference type="PANTHER" id="PTHR33365">
    <property type="entry name" value="YALI0B05434P"/>
    <property type="match status" value="1"/>
</dbReference>
<proteinExistence type="inferred from homology"/>
<accession>A0A8H3Z0P7</accession>
<dbReference type="InterPro" id="IPR021765">
    <property type="entry name" value="UstYa-like"/>
</dbReference>
<sequence length="289" mass="33258">MEFRPSHLVTRQFAQYSTVKMEEIKDYSPTNDPENFEDDYSSTGHSSQADLANMLRFSNQQKSWRRHLPCPLMGAVCLLIVLATINIFLLLIRTPTDAQCTKQLSTYFFLTLAAPALEAVEYEEMDFTAIFNSTSIYRGPPTPEREKAWTRLTYKHGIEVPADKLALLNRTDLDHIKHVPTSVGTGYRGILEVFHQLHCLNMIRMYTWWQVGKYPGLPTGFSTSKLKNRMHIDHCFESLRMSLQCHGDVTPVLIQTGGPVGSKADFRTHHKCRNFQKLEDWIDNNWSIN</sequence>
<dbReference type="Pfam" id="PF11807">
    <property type="entry name" value="UstYa"/>
    <property type="match status" value="1"/>
</dbReference>
<gene>
    <name evidence="4" type="ORF">EG328_002998</name>
</gene>
<comment type="similarity">
    <text evidence="2">Belongs to the ustYa family.</text>
</comment>
<dbReference type="AlphaFoldDB" id="A0A8H3Z0P7"/>
<keyword evidence="3" id="KW-0812">Transmembrane</keyword>
<dbReference type="EMBL" id="WNWS01000188">
    <property type="protein sequence ID" value="KAE9975746.1"/>
    <property type="molecule type" value="Genomic_DNA"/>
</dbReference>